<feature type="domain" description="DNA mismatch repair proteins mutS family" evidence="7">
    <location>
        <begin position="714"/>
        <end position="730"/>
    </location>
</feature>
<dbReference type="GO" id="GO:0030983">
    <property type="term" value="F:mismatched DNA binding"/>
    <property type="evidence" value="ECO:0007669"/>
    <property type="project" value="InterPro"/>
</dbReference>
<evidence type="ECO:0000313" key="8">
    <source>
        <dbReference type="EMBL" id="KUG09201.1"/>
    </source>
</evidence>
<reference evidence="8" key="1">
    <citation type="journal article" date="2015" name="Proc. Natl. Acad. Sci. U.S.A.">
        <title>Networks of energetic and metabolic interactions define dynamics in microbial communities.</title>
        <authorList>
            <person name="Embree M."/>
            <person name="Liu J.K."/>
            <person name="Al-Bassam M.M."/>
            <person name="Zengler K."/>
        </authorList>
    </citation>
    <scope>NUCLEOTIDE SEQUENCE</scope>
</reference>
<dbReference type="Gene3D" id="6.10.140.430">
    <property type="match status" value="1"/>
</dbReference>
<dbReference type="Gene3D" id="3.40.1170.10">
    <property type="entry name" value="DNA repair protein MutS, domain I"/>
    <property type="match status" value="1"/>
</dbReference>
<dbReference type="InterPro" id="IPR016151">
    <property type="entry name" value="DNA_mismatch_repair_MutS_N"/>
</dbReference>
<dbReference type="PROSITE" id="PS00486">
    <property type="entry name" value="DNA_MISMATCH_REPAIR_2"/>
    <property type="match status" value="1"/>
</dbReference>
<evidence type="ECO:0000259" key="7">
    <source>
        <dbReference type="PROSITE" id="PS00486"/>
    </source>
</evidence>
<keyword evidence="4" id="KW-0067">ATP-binding</keyword>
<keyword evidence="3" id="KW-0227">DNA damage</keyword>
<dbReference type="FunFam" id="3.40.1170.10:FF:000001">
    <property type="entry name" value="DNA mismatch repair protein MutS"/>
    <property type="match status" value="1"/>
</dbReference>
<dbReference type="SMART" id="SM00533">
    <property type="entry name" value="MUTSd"/>
    <property type="match status" value="1"/>
</dbReference>
<dbReference type="GO" id="GO:0005524">
    <property type="term" value="F:ATP binding"/>
    <property type="evidence" value="ECO:0007669"/>
    <property type="project" value="UniProtKB-KW"/>
</dbReference>
<gene>
    <name evidence="8" type="ORF">ASZ90_016661</name>
</gene>
<dbReference type="GO" id="GO:0006298">
    <property type="term" value="P:mismatch repair"/>
    <property type="evidence" value="ECO:0007669"/>
    <property type="project" value="InterPro"/>
</dbReference>
<dbReference type="HAMAP" id="MF_00096">
    <property type="entry name" value="MutS"/>
    <property type="match status" value="1"/>
</dbReference>
<dbReference type="InterPro" id="IPR036187">
    <property type="entry name" value="DNA_mismatch_repair_MutS_sf"/>
</dbReference>
<dbReference type="InterPro" id="IPR000432">
    <property type="entry name" value="DNA_mismatch_repair_MutS_C"/>
</dbReference>
<dbReference type="SUPFAM" id="SSF52540">
    <property type="entry name" value="P-loop containing nucleoside triphosphate hydrolases"/>
    <property type="match status" value="1"/>
</dbReference>
<dbReference type="NCBIfam" id="NF003810">
    <property type="entry name" value="PRK05399.1"/>
    <property type="match status" value="1"/>
</dbReference>
<dbReference type="PANTHER" id="PTHR11361">
    <property type="entry name" value="DNA MISMATCH REPAIR PROTEIN MUTS FAMILY MEMBER"/>
    <property type="match status" value="1"/>
</dbReference>
<dbReference type="Pfam" id="PF05188">
    <property type="entry name" value="MutS_II"/>
    <property type="match status" value="1"/>
</dbReference>
<dbReference type="InterPro" id="IPR017261">
    <property type="entry name" value="DNA_mismatch_repair_MutS/MSH"/>
</dbReference>
<dbReference type="InterPro" id="IPR007860">
    <property type="entry name" value="DNA_mmatch_repair_MutS_con_dom"/>
</dbReference>
<dbReference type="InterPro" id="IPR007695">
    <property type="entry name" value="DNA_mismatch_repair_MutS-lik_N"/>
</dbReference>
<sequence>MEITYTMAKGAPGPVVQAGRLTPVMAQYWAIKEQHRDAILLFHIGDFYETFGGDAETVARELDITLTSRSKDAGGQKIPLAGVPCHAVEGYIARLIAKGYKVAVCDQVGDARDAKGIVRREVVRVITPGTVIDEGMIESSRARYLMAVAMNAASGEAGFAFLDITTGEFFVTAWPRDQVKGAVQSEIVRYRPAECLVHHDLPAEITRIVSGSGVVVTCTEDELASPESAGGYLAGHFRVAGLEGFGIAAMPAVVKAAAMVLRYAKETQRLDLSHVQKIALRQTRDTCLIDSITLRNLEILEGIRGRPSDPTLFSLLDLTVTPLGSRFLRGMLSAPLLSVPAITRRLDAVEFFATRSSVRLAVRDLLHEAADISRIGGRIACGNAGPRDLLALARTLSLIPALKSTLADPDLPGELAGACADLVDEDWVVPLIESAIADDPPATARNGGVIRQGYDCTLDELRQNAVSGKEWIALLQQREREKTGIKSLKVGYNAVFGYYIEVTKPNIPLVPASYERKQTTSSGERYTLPELKEQEALIATAEDRLGSRERELFLGLVGKLAPAVPALQSVAGGIAVLDGMAGLAEAAVRYRYTRPVLDDSSVILIREGRHPVVEPGMAGGFVPNDTLLSGSSDQVLIITGANMAGKSTYMRAVALTVVMAQAGSFVPAAHARIGVVDRIFSRVGAFDDLASGQSTFMVEMLELANILNNVTNKSLVILDEIGRGTSTLDGYCIARAVLEYLHGKTSSGPRTLFATHFHELVPSGEELKRVRTYHFAVKDTGDEVIFLRKLIPGATDRSYGIHVASLAGVPQRAIIRATALMEEYMRGDTPGRGRVQRYTQMLLVDTPPSVDHPVLSELKRLDPDTLTPREALEVLYSLHDKATGTRENGE</sequence>
<evidence type="ECO:0000256" key="3">
    <source>
        <dbReference type="ARBA" id="ARBA00022763"/>
    </source>
</evidence>
<dbReference type="Pfam" id="PF05190">
    <property type="entry name" value="MutS_IV"/>
    <property type="match status" value="1"/>
</dbReference>
<dbReference type="SUPFAM" id="SSF48334">
    <property type="entry name" value="DNA repair protein MutS, domain III"/>
    <property type="match status" value="1"/>
</dbReference>
<accession>A0A0W8EKP6</accession>
<evidence type="ECO:0000256" key="6">
    <source>
        <dbReference type="ARBA" id="ARBA00023204"/>
    </source>
</evidence>
<keyword evidence="2" id="KW-0547">Nucleotide-binding</keyword>
<evidence type="ECO:0000256" key="4">
    <source>
        <dbReference type="ARBA" id="ARBA00022840"/>
    </source>
</evidence>
<dbReference type="NCBIfam" id="TIGR01070">
    <property type="entry name" value="mutS1"/>
    <property type="match status" value="1"/>
</dbReference>
<protein>
    <submittedName>
        <fullName evidence="8">Dna mismatch repair protein mutS</fullName>
    </submittedName>
</protein>
<dbReference type="PIRSF" id="PIRSF037677">
    <property type="entry name" value="DNA_mis_repair_Msh6"/>
    <property type="match status" value="1"/>
</dbReference>
<dbReference type="SMART" id="SM00534">
    <property type="entry name" value="MUTSac"/>
    <property type="match status" value="1"/>
</dbReference>
<dbReference type="GO" id="GO:0140664">
    <property type="term" value="F:ATP-dependent DNA damage sensor activity"/>
    <property type="evidence" value="ECO:0007669"/>
    <property type="project" value="InterPro"/>
</dbReference>
<dbReference type="InterPro" id="IPR007861">
    <property type="entry name" value="DNA_mismatch_repair_MutS_clamp"/>
</dbReference>
<dbReference type="Pfam" id="PF01624">
    <property type="entry name" value="MutS_I"/>
    <property type="match status" value="1"/>
</dbReference>
<dbReference type="Gene3D" id="1.10.1420.10">
    <property type="match status" value="2"/>
</dbReference>
<dbReference type="PANTHER" id="PTHR11361:SF34">
    <property type="entry name" value="DNA MISMATCH REPAIR PROTEIN MSH1, MITOCHONDRIAL"/>
    <property type="match status" value="1"/>
</dbReference>
<evidence type="ECO:0000256" key="5">
    <source>
        <dbReference type="ARBA" id="ARBA00023125"/>
    </source>
</evidence>
<comment type="similarity">
    <text evidence="1">Belongs to the DNA mismatch repair MutS family.</text>
</comment>
<dbReference type="AlphaFoldDB" id="A0A0W8EKP6"/>
<dbReference type="InterPro" id="IPR027417">
    <property type="entry name" value="P-loop_NTPase"/>
</dbReference>
<dbReference type="InterPro" id="IPR005748">
    <property type="entry name" value="DNA_mismatch_repair_MutS"/>
</dbReference>
<dbReference type="SUPFAM" id="SSF53150">
    <property type="entry name" value="DNA repair protein MutS, domain II"/>
    <property type="match status" value="1"/>
</dbReference>
<dbReference type="FunFam" id="3.40.50.300:FF:000870">
    <property type="entry name" value="MutS protein homolog 4"/>
    <property type="match status" value="1"/>
</dbReference>
<organism evidence="8">
    <name type="scientific">hydrocarbon metagenome</name>
    <dbReference type="NCBI Taxonomy" id="938273"/>
    <lineage>
        <taxon>unclassified sequences</taxon>
        <taxon>metagenomes</taxon>
        <taxon>ecological metagenomes</taxon>
    </lineage>
</organism>
<dbReference type="EMBL" id="LNQE01001757">
    <property type="protein sequence ID" value="KUG09201.1"/>
    <property type="molecule type" value="Genomic_DNA"/>
</dbReference>
<proteinExistence type="inferred from homology"/>
<dbReference type="InterPro" id="IPR036678">
    <property type="entry name" value="MutS_con_dom_sf"/>
</dbReference>
<dbReference type="Gene3D" id="3.40.50.300">
    <property type="entry name" value="P-loop containing nucleotide triphosphate hydrolases"/>
    <property type="match status" value="1"/>
</dbReference>
<name>A0A0W8EKP6_9ZZZZ</name>
<keyword evidence="6" id="KW-0234">DNA repair</keyword>
<dbReference type="InterPro" id="IPR045076">
    <property type="entry name" value="MutS"/>
</dbReference>
<dbReference type="Gene3D" id="3.30.420.110">
    <property type="entry name" value="MutS, connector domain"/>
    <property type="match status" value="1"/>
</dbReference>
<keyword evidence="5" id="KW-0238">DNA-binding</keyword>
<comment type="caution">
    <text evidence="8">The sequence shown here is derived from an EMBL/GenBank/DDBJ whole genome shotgun (WGS) entry which is preliminary data.</text>
</comment>
<evidence type="ECO:0000256" key="2">
    <source>
        <dbReference type="ARBA" id="ARBA00022741"/>
    </source>
</evidence>
<dbReference type="SUPFAM" id="SSF55271">
    <property type="entry name" value="DNA repair protein MutS, domain I"/>
    <property type="match status" value="1"/>
</dbReference>
<dbReference type="Pfam" id="PF05192">
    <property type="entry name" value="MutS_III"/>
    <property type="match status" value="1"/>
</dbReference>
<dbReference type="InterPro" id="IPR007696">
    <property type="entry name" value="DNA_mismatch_repair_MutS_core"/>
</dbReference>
<evidence type="ECO:0000256" key="1">
    <source>
        <dbReference type="ARBA" id="ARBA00006271"/>
    </source>
</evidence>
<dbReference type="Pfam" id="PF00488">
    <property type="entry name" value="MutS_V"/>
    <property type="match status" value="1"/>
</dbReference>